<dbReference type="AlphaFoldDB" id="Q6MBJ9"/>
<dbReference type="STRING" id="264201.pc1326"/>
<dbReference type="KEGG" id="pcu:PC_RS06380"/>
<reference evidence="1 2" key="1">
    <citation type="journal article" date="2004" name="Science">
        <title>Illuminating the evolutionary history of chlamydiae.</title>
        <authorList>
            <person name="Horn M."/>
            <person name="Collingro A."/>
            <person name="Schmitz-Esser S."/>
            <person name="Beier C.L."/>
            <person name="Purkhold U."/>
            <person name="Fartmann B."/>
            <person name="Brandt P."/>
            <person name="Nyakatura G.J."/>
            <person name="Droege M."/>
            <person name="Frishman D."/>
            <person name="Rattei T."/>
            <person name="Mewes H."/>
            <person name="Wagner M."/>
        </authorList>
    </citation>
    <scope>NUCLEOTIDE SEQUENCE [LARGE SCALE GENOMIC DNA]</scope>
    <source>
        <strain evidence="1 2">UWE25</strain>
    </source>
</reference>
<dbReference type="HOGENOM" id="CLU_1625495_0_0_0"/>
<dbReference type="RefSeq" id="WP_011175875.1">
    <property type="nucleotide sequence ID" value="NC_005861.2"/>
</dbReference>
<name>Q6MBJ9_PARUW</name>
<dbReference type="EMBL" id="BX908798">
    <property type="protein sequence ID" value="CAF24050.1"/>
    <property type="molecule type" value="Genomic_DNA"/>
</dbReference>
<evidence type="ECO:0000313" key="2">
    <source>
        <dbReference type="Proteomes" id="UP000000529"/>
    </source>
</evidence>
<sequence>MEISSRLKQLDSILWGLTTLQFSAHFAQAERHYWETIEIIARGAILAFVALYCYNYFKPILPPAFNAVVHGTSCAWAASLGISLLVKQLVFVTQNKNDGIGLSPSPSQTILNEFSHVRPKPTPQIISEIDNSAETPRISRTQLVANPQKPVRRKLDFGTANGQ</sequence>
<protein>
    <submittedName>
        <fullName evidence="1">Uncharacterized protein</fullName>
    </submittedName>
</protein>
<accession>Q6MBJ9</accession>
<keyword evidence="2" id="KW-1185">Reference proteome</keyword>
<evidence type="ECO:0000313" key="1">
    <source>
        <dbReference type="EMBL" id="CAF24050.1"/>
    </source>
</evidence>
<organism evidence="1 2">
    <name type="scientific">Protochlamydia amoebophila (strain UWE25)</name>
    <dbReference type="NCBI Taxonomy" id="264201"/>
    <lineage>
        <taxon>Bacteria</taxon>
        <taxon>Pseudomonadati</taxon>
        <taxon>Chlamydiota</taxon>
        <taxon>Chlamydiia</taxon>
        <taxon>Parachlamydiales</taxon>
        <taxon>Parachlamydiaceae</taxon>
        <taxon>Candidatus Protochlamydia</taxon>
    </lineage>
</organism>
<gene>
    <name evidence="1" type="ORF">PC_RS06380</name>
</gene>
<dbReference type="OrthoDB" id="10018181at2"/>
<dbReference type="Proteomes" id="UP000000529">
    <property type="component" value="Chromosome"/>
</dbReference>
<proteinExistence type="predicted"/>